<sequence length="185" mass="18732">MITSRTSSLLVLLGASAIALTACDNSVGGTAAPGQTASAAPSAPPPSSANPFSARNQCALLDQLLAGQGYPKAIPSVADSKRSCAAQKPGDGLDATVVGLTLQDGQRYTDNVANPSKTRTGKVNGTRPVLEEREPLGSSGQCMLKLAVEPNSRAIIDVTSGTDTDAACKTAEGLADKLDPLLPKS</sequence>
<feature type="signal peptide" evidence="2">
    <location>
        <begin position="1"/>
        <end position="21"/>
    </location>
</feature>
<evidence type="ECO:0000313" key="4">
    <source>
        <dbReference type="Proteomes" id="UP001597542"/>
    </source>
</evidence>
<evidence type="ECO:0008006" key="5">
    <source>
        <dbReference type="Google" id="ProtNLM"/>
    </source>
</evidence>
<keyword evidence="4" id="KW-1185">Reference proteome</keyword>
<gene>
    <name evidence="3" type="ORF">ACFSUT_11990</name>
</gene>
<accession>A0ABW5HVP8</accession>
<dbReference type="EMBL" id="JBHUKQ010000009">
    <property type="protein sequence ID" value="MFD2480999.1"/>
    <property type="molecule type" value="Genomic_DNA"/>
</dbReference>
<comment type="caution">
    <text evidence="3">The sequence shown here is derived from an EMBL/GenBank/DDBJ whole genome shotgun (WGS) entry which is preliminary data.</text>
</comment>
<evidence type="ECO:0000256" key="1">
    <source>
        <dbReference type="SAM" id="MobiDB-lite"/>
    </source>
</evidence>
<evidence type="ECO:0000313" key="3">
    <source>
        <dbReference type="EMBL" id="MFD2480999.1"/>
    </source>
</evidence>
<dbReference type="PROSITE" id="PS51257">
    <property type="entry name" value="PROKAR_LIPOPROTEIN"/>
    <property type="match status" value="1"/>
</dbReference>
<dbReference type="Proteomes" id="UP001597542">
    <property type="component" value="Unassembled WGS sequence"/>
</dbReference>
<name>A0ABW5HVP8_9PSEU</name>
<feature type="chain" id="PRO_5046008599" description="DUF3558 domain-containing protein" evidence="2">
    <location>
        <begin position="22"/>
        <end position="185"/>
    </location>
</feature>
<feature type="compositionally biased region" description="Low complexity" evidence="1">
    <location>
        <begin position="32"/>
        <end position="41"/>
    </location>
</feature>
<organism evidence="3 4">
    <name type="scientific">Amycolatopsis albidoflavus</name>
    <dbReference type="NCBI Taxonomy" id="102226"/>
    <lineage>
        <taxon>Bacteria</taxon>
        <taxon>Bacillati</taxon>
        <taxon>Actinomycetota</taxon>
        <taxon>Actinomycetes</taxon>
        <taxon>Pseudonocardiales</taxon>
        <taxon>Pseudonocardiaceae</taxon>
        <taxon>Amycolatopsis</taxon>
    </lineage>
</organism>
<feature type="region of interest" description="Disordered" evidence="1">
    <location>
        <begin position="31"/>
        <end position="53"/>
    </location>
</feature>
<reference evidence="4" key="1">
    <citation type="journal article" date="2019" name="Int. J. Syst. Evol. Microbiol.">
        <title>The Global Catalogue of Microorganisms (GCM) 10K type strain sequencing project: providing services to taxonomists for standard genome sequencing and annotation.</title>
        <authorList>
            <consortium name="The Broad Institute Genomics Platform"/>
            <consortium name="The Broad Institute Genome Sequencing Center for Infectious Disease"/>
            <person name="Wu L."/>
            <person name="Ma J."/>
        </authorList>
    </citation>
    <scope>NUCLEOTIDE SEQUENCE [LARGE SCALE GENOMIC DNA]</scope>
    <source>
        <strain evidence="4">CGMCC 4.7638</strain>
    </source>
</reference>
<evidence type="ECO:0000256" key="2">
    <source>
        <dbReference type="SAM" id="SignalP"/>
    </source>
</evidence>
<keyword evidence="2" id="KW-0732">Signal</keyword>
<proteinExistence type="predicted"/>
<protein>
    <recommendedName>
        <fullName evidence="5">DUF3558 domain-containing protein</fullName>
    </recommendedName>
</protein>
<dbReference type="RefSeq" id="WP_344270446.1">
    <property type="nucleotide sequence ID" value="NZ_BAAAHV010000008.1"/>
</dbReference>